<reference evidence="1 2" key="1">
    <citation type="submission" date="2019-11" db="EMBL/GenBank/DDBJ databases">
        <title>Venturia inaequalis Genome Resource.</title>
        <authorList>
            <person name="Lichtner F.J."/>
        </authorList>
    </citation>
    <scope>NUCLEOTIDE SEQUENCE [LARGE SCALE GENOMIC DNA]</scope>
    <source>
        <strain evidence="1">Bline_iso_100314</strain>
    </source>
</reference>
<name>A0A8H3UVE1_VENIN</name>
<protein>
    <submittedName>
        <fullName evidence="1">Uncharacterized protein</fullName>
    </submittedName>
</protein>
<dbReference type="Proteomes" id="UP000433883">
    <property type="component" value="Unassembled WGS sequence"/>
</dbReference>
<proteinExistence type="predicted"/>
<evidence type="ECO:0000313" key="1">
    <source>
        <dbReference type="EMBL" id="KAE9977326.1"/>
    </source>
</evidence>
<dbReference type="EMBL" id="WNWQ01000134">
    <property type="protein sequence ID" value="KAE9977326.1"/>
    <property type="molecule type" value="Genomic_DNA"/>
</dbReference>
<accession>A0A8H3UVE1</accession>
<comment type="caution">
    <text evidence="1">The sequence shown here is derived from an EMBL/GenBank/DDBJ whole genome shotgun (WGS) entry which is preliminary data.</text>
</comment>
<evidence type="ECO:0000313" key="2">
    <source>
        <dbReference type="Proteomes" id="UP000433883"/>
    </source>
</evidence>
<sequence length="256" mass="27762">MACLQMSSIHDQALYNSLPSLQEANDARKAKQVDNMIGGPLRDVFFKHGLQDTYCLYLQHRHHAVKEGEAVIKVNGTAHVMGKKAVDDIASFGNKIVPATWMTCGGKVVPMELAVVSDGAAAPVELSSDFITDFTSVLAENECEGLFGIDTLAPSDWAENSIGNSSVVVTDNGKGSYDKSRFIDVAFAFNGRDSEFRAHGRCGDDHDHTKKAPAFHVHGRCGDDHDHTKKAPAFHVHGRCGVDHDHTKKPAPPSTQ</sequence>
<gene>
    <name evidence="1" type="ORF">BLS_001510</name>
</gene>
<organism evidence="1 2">
    <name type="scientific">Venturia inaequalis</name>
    <name type="common">Apple scab fungus</name>
    <dbReference type="NCBI Taxonomy" id="5025"/>
    <lineage>
        <taxon>Eukaryota</taxon>
        <taxon>Fungi</taxon>
        <taxon>Dikarya</taxon>
        <taxon>Ascomycota</taxon>
        <taxon>Pezizomycotina</taxon>
        <taxon>Dothideomycetes</taxon>
        <taxon>Pleosporomycetidae</taxon>
        <taxon>Venturiales</taxon>
        <taxon>Venturiaceae</taxon>
        <taxon>Venturia</taxon>
    </lineage>
</organism>
<dbReference type="AlphaFoldDB" id="A0A8H3UVE1"/>